<protein>
    <submittedName>
        <fullName evidence="1">Uncharacterized protein</fullName>
    </submittedName>
</protein>
<dbReference type="AlphaFoldDB" id="A0A291E3Q4"/>
<dbReference type="RefSeq" id="WP_061274653.1">
    <property type="nucleotide sequence ID" value="NZ_CP023525.1"/>
</dbReference>
<reference evidence="1 2" key="1">
    <citation type="submission" date="2017-09" db="EMBL/GenBank/DDBJ databases">
        <title>FDA dAtabase for Regulatory Grade micrObial Sequences (FDA-ARGOS): Supporting development and validation of Infectious Disease Dx tests.</title>
        <authorList>
            <person name="Minogue T."/>
            <person name="Wolcott M."/>
            <person name="Wasieloski L."/>
            <person name="Aguilar W."/>
            <person name="Moore D."/>
            <person name="Tallon L."/>
            <person name="Sadzewicz L."/>
            <person name="Ott S."/>
            <person name="Zhao X."/>
            <person name="Nagaraj S."/>
            <person name="Vavikolanu K."/>
            <person name="Aluvathingal J."/>
            <person name="Nadendla S."/>
            <person name="Sichtig H."/>
        </authorList>
    </citation>
    <scope>NUCLEOTIDE SEQUENCE [LARGE SCALE GENOMIC DNA]</scope>
    <source>
        <strain evidence="1 2">FDAARGOS_392</strain>
    </source>
</reference>
<accession>A0A291E3Q4</accession>
<evidence type="ECO:0000313" key="1">
    <source>
        <dbReference type="EMBL" id="ATF94488.1"/>
    </source>
</evidence>
<gene>
    <name evidence="1" type="ORF">CO704_21510</name>
</gene>
<name>A0A291E3Q4_9ENTR</name>
<organism evidence="1 2">
    <name type="scientific">Cedecea neteri</name>
    <dbReference type="NCBI Taxonomy" id="158822"/>
    <lineage>
        <taxon>Bacteria</taxon>
        <taxon>Pseudomonadati</taxon>
        <taxon>Pseudomonadota</taxon>
        <taxon>Gammaproteobacteria</taxon>
        <taxon>Enterobacterales</taxon>
        <taxon>Enterobacteriaceae</taxon>
        <taxon>Cedecea</taxon>
    </lineage>
</organism>
<proteinExistence type="predicted"/>
<dbReference type="Proteomes" id="UP000217979">
    <property type="component" value="Chromosome"/>
</dbReference>
<evidence type="ECO:0000313" key="2">
    <source>
        <dbReference type="Proteomes" id="UP000217979"/>
    </source>
</evidence>
<sequence length="116" mass="12824">MSSLRAFFDELALPASLVRSVAARVAAECPRLKARFRKSPWLTSLSGLQEYRAKAGYDGNGFHAYVITRRCSPDHDAPVARCCDCGTFATRAEAMRTAHRQAARLATLKTLWPGDH</sequence>
<dbReference type="EMBL" id="CP023525">
    <property type="protein sequence ID" value="ATF94488.1"/>
    <property type="molecule type" value="Genomic_DNA"/>
</dbReference>